<comment type="caution">
    <text evidence="2">The sequence shown here is derived from an EMBL/GenBank/DDBJ whole genome shotgun (WGS) entry which is preliminary data.</text>
</comment>
<dbReference type="Proteomes" id="UP001285441">
    <property type="component" value="Unassembled WGS sequence"/>
</dbReference>
<dbReference type="AlphaFoldDB" id="A0AAE0K9I4"/>
<evidence type="ECO:0000256" key="1">
    <source>
        <dbReference type="SAM" id="MobiDB-lite"/>
    </source>
</evidence>
<feature type="region of interest" description="Disordered" evidence="1">
    <location>
        <begin position="1"/>
        <end position="22"/>
    </location>
</feature>
<sequence>SNKNNNKVGDNPAQIRTDNLSSPRHIRIATATGVRYSNLRKPVEMDPAYHYQGVAQPGRYAHSMASISHPIPPFNAQPRPYTQNMAPHPGCPAPHYYQAPPFLAPRQYYPASPADHQASNSYPMMPQFSAAFPGGGARYHADQELGYYYPGIARHGKYAQPMAAPAYYPWPPPSYPAPTPYYQGQNLYYPLSASCYQAPNVYHQPAPPSYQPPPPVHQPPAPKKGLHSATFTVAEALHRADQELWYMNYLHTSITHEHDLQKFFFQRAIESKQLWRQWDIYYIVQSARKAKVLRDLRRNFKNPDRNDFIFRVFRYRLEKSARQVNKRLAKAITNRDHFA</sequence>
<accession>A0AAE0K9I4</accession>
<gene>
    <name evidence="2" type="ORF">B0H63DRAFT_551386</name>
</gene>
<organism evidence="2 3">
    <name type="scientific">Podospora didyma</name>
    <dbReference type="NCBI Taxonomy" id="330526"/>
    <lineage>
        <taxon>Eukaryota</taxon>
        <taxon>Fungi</taxon>
        <taxon>Dikarya</taxon>
        <taxon>Ascomycota</taxon>
        <taxon>Pezizomycotina</taxon>
        <taxon>Sordariomycetes</taxon>
        <taxon>Sordariomycetidae</taxon>
        <taxon>Sordariales</taxon>
        <taxon>Podosporaceae</taxon>
        <taxon>Podospora</taxon>
    </lineage>
</organism>
<name>A0AAE0K9I4_9PEZI</name>
<dbReference type="EMBL" id="JAULSW010000008">
    <property type="protein sequence ID" value="KAK3372618.1"/>
    <property type="molecule type" value="Genomic_DNA"/>
</dbReference>
<evidence type="ECO:0000313" key="2">
    <source>
        <dbReference type="EMBL" id="KAK3372618.1"/>
    </source>
</evidence>
<proteinExistence type="predicted"/>
<reference evidence="2" key="2">
    <citation type="submission" date="2023-06" db="EMBL/GenBank/DDBJ databases">
        <authorList>
            <consortium name="Lawrence Berkeley National Laboratory"/>
            <person name="Haridas S."/>
            <person name="Hensen N."/>
            <person name="Bonometti L."/>
            <person name="Westerberg I."/>
            <person name="Brannstrom I.O."/>
            <person name="Guillou S."/>
            <person name="Cros-Aarteil S."/>
            <person name="Calhoun S."/>
            <person name="Kuo A."/>
            <person name="Mondo S."/>
            <person name="Pangilinan J."/>
            <person name="Riley R."/>
            <person name="LaButti K."/>
            <person name="Andreopoulos B."/>
            <person name="Lipzen A."/>
            <person name="Chen C."/>
            <person name="Yanf M."/>
            <person name="Daum C."/>
            <person name="Ng V."/>
            <person name="Clum A."/>
            <person name="Steindorff A."/>
            <person name="Ohm R."/>
            <person name="Martin F."/>
            <person name="Silar P."/>
            <person name="Natvig D."/>
            <person name="Lalanne C."/>
            <person name="Gautier V."/>
            <person name="Ament-velasquez S.L."/>
            <person name="Kruys A."/>
            <person name="Hutchinson M.I."/>
            <person name="Powell A.J."/>
            <person name="Barry K."/>
            <person name="Miller A.N."/>
            <person name="Grigoriev I.V."/>
            <person name="Debuchy R."/>
            <person name="Gladieux P."/>
            <person name="Thoren M.H."/>
            <person name="Johannesson H."/>
        </authorList>
    </citation>
    <scope>NUCLEOTIDE SEQUENCE</scope>
    <source>
        <strain evidence="2">CBS 232.78</strain>
    </source>
</reference>
<feature type="non-terminal residue" evidence="2">
    <location>
        <position position="1"/>
    </location>
</feature>
<protein>
    <submittedName>
        <fullName evidence="2">Uncharacterized protein</fullName>
    </submittedName>
</protein>
<evidence type="ECO:0000313" key="3">
    <source>
        <dbReference type="Proteomes" id="UP001285441"/>
    </source>
</evidence>
<keyword evidence="3" id="KW-1185">Reference proteome</keyword>
<reference evidence="2" key="1">
    <citation type="journal article" date="2023" name="Mol. Phylogenet. Evol.">
        <title>Genome-scale phylogeny and comparative genomics of the fungal order Sordariales.</title>
        <authorList>
            <person name="Hensen N."/>
            <person name="Bonometti L."/>
            <person name="Westerberg I."/>
            <person name="Brannstrom I.O."/>
            <person name="Guillou S."/>
            <person name="Cros-Aarteil S."/>
            <person name="Calhoun S."/>
            <person name="Haridas S."/>
            <person name="Kuo A."/>
            <person name="Mondo S."/>
            <person name="Pangilinan J."/>
            <person name="Riley R."/>
            <person name="LaButti K."/>
            <person name="Andreopoulos B."/>
            <person name="Lipzen A."/>
            <person name="Chen C."/>
            <person name="Yan M."/>
            <person name="Daum C."/>
            <person name="Ng V."/>
            <person name="Clum A."/>
            <person name="Steindorff A."/>
            <person name="Ohm R.A."/>
            <person name="Martin F."/>
            <person name="Silar P."/>
            <person name="Natvig D.O."/>
            <person name="Lalanne C."/>
            <person name="Gautier V."/>
            <person name="Ament-Velasquez S.L."/>
            <person name="Kruys A."/>
            <person name="Hutchinson M.I."/>
            <person name="Powell A.J."/>
            <person name="Barry K."/>
            <person name="Miller A.N."/>
            <person name="Grigoriev I.V."/>
            <person name="Debuchy R."/>
            <person name="Gladieux P."/>
            <person name="Hiltunen Thoren M."/>
            <person name="Johannesson H."/>
        </authorList>
    </citation>
    <scope>NUCLEOTIDE SEQUENCE</scope>
    <source>
        <strain evidence="2">CBS 232.78</strain>
    </source>
</reference>